<accession>A0A8S4BWM1</accession>
<dbReference type="EMBL" id="CAJRST010039999">
    <property type="protein sequence ID" value="CAG6017007.1"/>
    <property type="molecule type" value="Genomic_DNA"/>
</dbReference>
<dbReference type="InterPro" id="IPR013783">
    <property type="entry name" value="Ig-like_fold"/>
</dbReference>
<dbReference type="AlphaFoldDB" id="A0A8S4BWM1"/>
<dbReference type="GO" id="GO:0005886">
    <property type="term" value="C:plasma membrane"/>
    <property type="evidence" value="ECO:0007669"/>
    <property type="project" value="TreeGrafter"/>
</dbReference>
<sequence length="580" mass="65158">MTCPHFLLLLLTGLSGFQCQINTVRKASVEAGGSISIPCLYQQNYTEHVKYLCQGVFWLSCNIVIETQQRTANSGRFFISDDTVQRIFTVTINNLTAEDKHFWCAVRIENKRDARQYFQLSVTPGTQSFYVNRQEVSGYERGSVTVACYYKYPKVTQWCRLGSACLKDETGSIDGTPVIINTSIHGIFNVTLIDLSTESSGWYWCENGKFQMPVHITVHKLASETSMSTNTTTADNNQDEHKRSVTIVVTALLSQLLIVPFAFVLWRIIKRSIHSITTVSKVSVKVGSSISIPCLYDAQYVNHVKYLCEGYGWSGCSTAVKTNQALAPKKFSIIDDKKERIFTVTIRNLTSENTYFWCIVEINRGGDVGQFFELSVTSGTPSLTVARQEITGYERENITINCQTTRSGKMKWCRVGGKCVTEPSGFIDETKVTIRSDSFGSVVTMSGLRLESSGWYWCVKDVYQIPVHLTVMEKPTTTSDTVTEDRRITIDEPKSVSFDLKNLIIPLSLLILAVIVALSVWFILRCKNAKAESVDTNKQSTHEDTDVTYSSVTISTKKREKMSNATADDVTYSNLTFQHQ</sequence>
<dbReference type="SMART" id="SM00409">
    <property type="entry name" value="IG"/>
    <property type="match status" value="4"/>
</dbReference>
<dbReference type="SUPFAM" id="SSF48726">
    <property type="entry name" value="Immunoglobulin"/>
    <property type="match status" value="4"/>
</dbReference>
<evidence type="ECO:0000256" key="5">
    <source>
        <dbReference type="SAM" id="SignalP"/>
    </source>
</evidence>
<reference evidence="7" key="1">
    <citation type="submission" date="2021-05" db="EMBL/GenBank/DDBJ databases">
        <authorList>
            <person name="Tigano A."/>
        </authorList>
    </citation>
    <scope>NUCLEOTIDE SEQUENCE</scope>
</reference>
<dbReference type="Proteomes" id="UP000677803">
    <property type="component" value="Unassembled WGS sequence"/>
</dbReference>
<evidence type="ECO:0000313" key="8">
    <source>
        <dbReference type="Proteomes" id="UP000677803"/>
    </source>
</evidence>
<feature type="domain" description="Immunoglobulin" evidence="6">
    <location>
        <begin position="133"/>
        <end position="219"/>
    </location>
</feature>
<comment type="subcellular location">
    <subcellularLocation>
        <location evidence="1">Membrane</location>
    </subcellularLocation>
</comment>
<evidence type="ECO:0000256" key="2">
    <source>
        <dbReference type="ARBA" id="ARBA00022692"/>
    </source>
</evidence>
<proteinExistence type="predicted"/>
<evidence type="ECO:0000256" key="4">
    <source>
        <dbReference type="SAM" id="Phobius"/>
    </source>
</evidence>
<dbReference type="InterPro" id="IPR003599">
    <property type="entry name" value="Ig_sub"/>
</dbReference>
<dbReference type="PANTHER" id="PTHR11860:SF118">
    <property type="entry name" value="CMRF35-LIKE MOLECULE 3-RELATED"/>
    <property type="match status" value="1"/>
</dbReference>
<gene>
    <name evidence="7" type="ORF">MMEN_LOCUS20550</name>
</gene>
<evidence type="ECO:0000259" key="6">
    <source>
        <dbReference type="SMART" id="SM00409"/>
    </source>
</evidence>
<keyword evidence="8" id="KW-1185">Reference proteome</keyword>
<evidence type="ECO:0000256" key="1">
    <source>
        <dbReference type="ARBA" id="ARBA00004370"/>
    </source>
</evidence>
<feature type="transmembrane region" description="Helical" evidence="4">
    <location>
        <begin position="503"/>
        <end position="524"/>
    </location>
</feature>
<keyword evidence="5" id="KW-0732">Signal</keyword>
<dbReference type="OrthoDB" id="8920197at2759"/>
<organism evidence="7 8">
    <name type="scientific">Menidia menidia</name>
    <name type="common">Atlantic silverside</name>
    <dbReference type="NCBI Taxonomy" id="238744"/>
    <lineage>
        <taxon>Eukaryota</taxon>
        <taxon>Metazoa</taxon>
        <taxon>Chordata</taxon>
        <taxon>Craniata</taxon>
        <taxon>Vertebrata</taxon>
        <taxon>Euteleostomi</taxon>
        <taxon>Actinopterygii</taxon>
        <taxon>Neopterygii</taxon>
        <taxon>Teleostei</taxon>
        <taxon>Neoteleostei</taxon>
        <taxon>Acanthomorphata</taxon>
        <taxon>Ovalentaria</taxon>
        <taxon>Atherinomorphae</taxon>
        <taxon>Atheriniformes</taxon>
        <taxon>Atherinopsidae</taxon>
        <taxon>Menidiinae</taxon>
        <taxon>Menidia</taxon>
    </lineage>
</organism>
<dbReference type="Gene3D" id="2.60.40.10">
    <property type="entry name" value="Immunoglobulins"/>
    <property type="match status" value="4"/>
</dbReference>
<feature type="chain" id="PRO_5035742974" evidence="5">
    <location>
        <begin position="20"/>
        <end position="580"/>
    </location>
</feature>
<keyword evidence="4" id="KW-1133">Transmembrane helix</keyword>
<feature type="domain" description="Immunoglobulin" evidence="6">
    <location>
        <begin position="279"/>
        <end position="377"/>
    </location>
</feature>
<name>A0A8S4BWM1_9TELE</name>
<feature type="signal peptide" evidence="5">
    <location>
        <begin position="1"/>
        <end position="19"/>
    </location>
</feature>
<feature type="domain" description="Immunoglobulin" evidence="6">
    <location>
        <begin position="387"/>
        <end position="472"/>
    </location>
</feature>
<dbReference type="InterPro" id="IPR036179">
    <property type="entry name" value="Ig-like_dom_sf"/>
</dbReference>
<feature type="domain" description="Immunoglobulin" evidence="6">
    <location>
        <begin position="24"/>
        <end position="123"/>
    </location>
</feature>
<keyword evidence="3 4" id="KW-0472">Membrane</keyword>
<evidence type="ECO:0000256" key="3">
    <source>
        <dbReference type="ARBA" id="ARBA00023136"/>
    </source>
</evidence>
<comment type="caution">
    <text evidence="7">The sequence shown here is derived from an EMBL/GenBank/DDBJ whole genome shotgun (WGS) entry which is preliminary data.</text>
</comment>
<protein>
    <submittedName>
        <fullName evidence="7">(Atlantic silverside) hypothetical protein</fullName>
    </submittedName>
</protein>
<evidence type="ECO:0000313" key="7">
    <source>
        <dbReference type="EMBL" id="CAG6017007.1"/>
    </source>
</evidence>
<dbReference type="PANTHER" id="PTHR11860">
    <property type="entry name" value="POLYMERIC-IMMUNOGLOBULIN RECEPTOR"/>
    <property type="match status" value="1"/>
</dbReference>
<dbReference type="GO" id="GO:0004888">
    <property type="term" value="F:transmembrane signaling receptor activity"/>
    <property type="evidence" value="ECO:0007669"/>
    <property type="project" value="TreeGrafter"/>
</dbReference>
<dbReference type="InterPro" id="IPR050671">
    <property type="entry name" value="CD300_family_receptors"/>
</dbReference>
<keyword evidence="2 4" id="KW-0812">Transmembrane</keyword>